<dbReference type="AlphaFoldDB" id="A0AAW0UIR7"/>
<proteinExistence type="predicted"/>
<organism evidence="2 3">
    <name type="scientific">Scylla paramamosain</name>
    <name type="common">Mud crab</name>
    <dbReference type="NCBI Taxonomy" id="85552"/>
    <lineage>
        <taxon>Eukaryota</taxon>
        <taxon>Metazoa</taxon>
        <taxon>Ecdysozoa</taxon>
        <taxon>Arthropoda</taxon>
        <taxon>Crustacea</taxon>
        <taxon>Multicrustacea</taxon>
        <taxon>Malacostraca</taxon>
        <taxon>Eumalacostraca</taxon>
        <taxon>Eucarida</taxon>
        <taxon>Decapoda</taxon>
        <taxon>Pleocyemata</taxon>
        <taxon>Brachyura</taxon>
        <taxon>Eubrachyura</taxon>
        <taxon>Portunoidea</taxon>
        <taxon>Portunidae</taxon>
        <taxon>Portuninae</taxon>
        <taxon>Scylla</taxon>
    </lineage>
</organism>
<feature type="signal peptide" evidence="1">
    <location>
        <begin position="1"/>
        <end position="24"/>
    </location>
</feature>
<feature type="chain" id="PRO_5044717125" evidence="1">
    <location>
        <begin position="25"/>
        <end position="279"/>
    </location>
</feature>
<protein>
    <submittedName>
        <fullName evidence="2">Uncharacterized protein</fullName>
    </submittedName>
</protein>
<evidence type="ECO:0000256" key="1">
    <source>
        <dbReference type="SAM" id="SignalP"/>
    </source>
</evidence>
<name>A0AAW0UIR7_SCYPA</name>
<evidence type="ECO:0000313" key="2">
    <source>
        <dbReference type="EMBL" id="KAK8400032.1"/>
    </source>
</evidence>
<gene>
    <name evidence="2" type="ORF">O3P69_003017</name>
</gene>
<keyword evidence="3" id="KW-1185">Reference proteome</keyword>
<accession>A0AAW0UIR7</accession>
<dbReference type="EMBL" id="JARAKH010000010">
    <property type="protein sequence ID" value="KAK8400034.1"/>
    <property type="molecule type" value="Genomic_DNA"/>
</dbReference>
<keyword evidence="1" id="KW-0732">Signal</keyword>
<dbReference type="EMBL" id="JARAKH010000010">
    <property type="protein sequence ID" value="KAK8400033.1"/>
    <property type="molecule type" value="Genomic_DNA"/>
</dbReference>
<evidence type="ECO:0000313" key="3">
    <source>
        <dbReference type="Proteomes" id="UP001487740"/>
    </source>
</evidence>
<comment type="caution">
    <text evidence="2">The sequence shown here is derived from an EMBL/GenBank/DDBJ whole genome shotgun (WGS) entry which is preliminary data.</text>
</comment>
<reference evidence="2 3" key="1">
    <citation type="submission" date="2023-03" db="EMBL/GenBank/DDBJ databases">
        <title>High-quality genome of Scylla paramamosain provides insights in environmental adaptation.</title>
        <authorList>
            <person name="Zhang L."/>
        </authorList>
    </citation>
    <scope>NUCLEOTIDE SEQUENCE [LARGE SCALE GENOMIC DNA]</scope>
    <source>
        <strain evidence="2">LZ_2023a</strain>
        <tissue evidence="2">Muscle</tissue>
    </source>
</reference>
<sequence length="279" mass="28575">MSGSTVASTLTLVVLACLGVSSVCQDGVEPSPSDATTGSVVLTSSETRLLTFKTHLTTQWNTISHTLVLFPTCTTAAQGVSSCEGSDHFPDGIFSPTLTTTAVATPTPPHVSGESETVSTTANVVEAVLPSCDCGQDTKGRRTPRILPEEDIITIHTTFQVTTTTILTHTAPVTVSITYDGCVPADAISTTSCLASPTTLTISSIDFTTSSNIITSITSFTTTSTTSSIDLITFTTSGSSVTTFTSFTTISTTSSIDAIAVTTSSTLVTNGAATLATAS</sequence>
<dbReference type="Proteomes" id="UP001487740">
    <property type="component" value="Unassembled WGS sequence"/>
</dbReference>
<dbReference type="EMBL" id="JARAKH010000010">
    <property type="protein sequence ID" value="KAK8400032.1"/>
    <property type="molecule type" value="Genomic_DNA"/>
</dbReference>